<proteinExistence type="predicted"/>
<dbReference type="AlphaFoldDB" id="A0A6A6WDJ5"/>
<dbReference type="Proteomes" id="UP000799437">
    <property type="component" value="Unassembled WGS sequence"/>
</dbReference>
<dbReference type="RefSeq" id="XP_033602700.1">
    <property type="nucleotide sequence ID" value="XM_033740406.1"/>
</dbReference>
<protein>
    <submittedName>
        <fullName evidence="2">Uncharacterized protein</fullName>
    </submittedName>
</protein>
<evidence type="ECO:0000313" key="3">
    <source>
        <dbReference type="Proteomes" id="UP000799437"/>
    </source>
</evidence>
<gene>
    <name evidence="2" type="ORF">EJ05DRAFT_277143</name>
</gene>
<dbReference type="GeneID" id="54481460"/>
<accession>A0A6A6WDJ5</accession>
<dbReference type="EMBL" id="ML996568">
    <property type="protein sequence ID" value="KAF2760249.1"/>
    <property type="molecule type" value="Genomic_DNA"/>
</dbReference>
<organism evidence="2 3">
    <name type="scientific">Pseudovirgaria hyperparasitica</name>
    <dbReference type="NCBI Taxonomy" id="470096"/>
    <lineage>
        <taxon>Eukaryota</taxon>
        <taxon>Fungi</taxon>
        <taxon>Dikarya</taxon>
        <taxon>Ascomycota</taxon>
        <taxon>Pezizomycotina</taxon>
        <taxon>Dothideomycetes</taxon>
        <taxon>Dothideomycetes incertae sedis</taxon>
        <taxon>Acrospermales</taxon>
        <taxon>Acrospermaceae</taxon>
        <taxon>Pseudovirgaria</taxon>
    </lineage>
</organism>
<feature type="compositionally biased region" description="Polar residues" evidence="1">
    <location>
        <begin position="1"/>
        <end position="16"/>
    </location>
</feature>
<keyword evidence="3" id="KW-1185">Reference proteome</keyword>
<sequence>MASQPETPFYTSSDIENQLLPSQPPSPPKKAHQHPRYGALRPVSSRPALRALSNNICVSEKVPAQIKRTYGDVLADEARTINRADVDCRNILREKTDGTTSIKRVSRKKISILRDSFTPPAKEVFPGKPCRTAKATEVEEDDCLEVTNHRCIKLGDVAKGSDFSVDLGEVPLPSIESPGPEYVTEICIPSSPIDLDPMFASDNSFVQPRHSRRSRNVSPSDQPRLERFERRFGTVLSSSSLDLDIDFDDAATRQPKFTISPKHSTMASDPTKLRPIERSHTITIYKLPGDEDRRAYVLREILTELAHNSDDAALKSHLVHNQHHALIASHVIHAHLAYNNGVGILGFLETPLTSTGLWHKTQRAGLGDSYDHMYGVLYRLVEQGTIEQWKEMSPYHKGEASVLYRVFHDQLSKVDHAFEEFGKAPVVVEMSSWITSLLHIEQQVDSTDRTILEMLVCEANDL</sequence>
<name>A0A6A6WDJ5_9PEZI</name>
<reference evidence="2" key="1">
    <citation type="journal article" date="2020" name="Stud. Mycol.">
        <title>101 Dothideomycetes genomes: a test case for predicting lifestyles and emergence of pathogens.</title>
        <authorList>
            <person name="Haridas S."/>
            <person name="Albert R."/>
            <person name="Binder M."/>
            <person name="Bloem J."/>
            <person name="Labutti K."/>
            <person name="Salamov A."/>
            <person name="Andreopoulos B."/>
            <person name="Baker S."/>
            <person name="Barry K."/>
            <person name="Bills G."/>
            <person name="Bluhm B."/>
            <person name="Cannon C."/>
            <person name="Castanera R."/>
            <person name="Culley D."/>
            <person name="Daum C."/>
            <person name="Ezra D."/>
            <person name="Gonzalez J."/>
            <person name="Henrissat B."/>
            <person name="Kuo A."/>
            <person name="Liang C."/>
            <person name="Lipzen A."/>
            <person name="Lutzoni F."/>
            <person name="Magnuson J."/>
            <person name="Mondo S."/>
            <person name="Nolan M."/>
            <person name="Ohm R."/>
            <person name="Pangilinan J."/>
            <person name="Park H.-J."/>
            <person name="Ramirez L."/>
            <person name="Alfaro M."/>
            <person name="Sun H."/>
            <person name="Tritt A."/>
            <person name="Yoshinaga Y."/>
            <person name="Zwiers L.-H."/>
            <person name="Turgeon B."/>
            <person name="Goodwin S."/>
            <person name="Spatafora J."/>
            <person name="Crous P."/>
            <person name="Grigoriev I."/>
        </authorList>
    </citation>
    <scope>NUCLEOTIDE SEQUENCE</scope>
    <source>
        <strain evidence="2">CBS 121739</strain>
    </source>
</reference>
<feature type="region of interest" description="Disordered" evidence="1">
    <location>
        <begin position="1"/>
        <end position="45"/>
    </location>
</feature>
<evidence type="ECO:0000256" key="1">
    <source>
        <dbReference type="SAM" id="MobiDB-lite"/>
    </source>
</evidence>
<evidence type="ECO:0000313" key="2">
    <source>
        <dbReference type="EMBL" id="KAF2760249.1"/>
    </source>
</evidence>
<feature type="region of interest" description="Disordered" evidence="1">
    <location>
        <begin position="201"/>
        <end position="224"/>
    </location>
</feature>